<reference evidence="3 4" key="1">
    <citation type="submission" date="2016-11" db="UniProtKB">
        <authorList>
            <consortium name="WormBaseParasite"/>
        </authorList>
    </citation>
    <scope>IDENTIFICATION</scope>
</reference>
<name>A0A1I8J3Q6_9PLAT</name>
<accession>A0A1I8J3Q6</accession>
<evidence type="ECO:0000313" key="4">
    <source>
        <dbReference type="WBParaSite" id="maker-uti_cns_0045859-snap-gene-2.12-mRNA-1"/>
    </source>
</evidence>
<dbReference type="STRING" id="282301.A0A1I8J3Q6"/>
<evidence type="ECO:0000313" key="3">
    <source>
        <dbReference type="WBParaSite" id="maker-uti_cns_0003007-snap-gene-0.5-mRNA-1"/>
    </source>
</evidence>
<evidence type="ECO:0000256" key="1">
    <source>
        <dbReference type="SAM" id="MobiDB-lite"/>
    </source>
</evidence>
<proteinExistence type="predicted"/>
<dbReference type="OrthoDB" id="9971204at2759"/>
<dbReference type="WBParaSite" id="maker-uti_cns_0046852-snap-gene-0.35-mRNA-1">
    <property type="protein sequence ID" value="maker-uti_cns_0046852-snap-gene-0.35-mRNA-1"/>
    <property type="gene ID" value="maker-uti_cns_0046852-snap-gene-0.35"/>
</dbReference>
<dbReference type="AlphaFoldDB" id="A0A1I8J3Q6"/>
<feature type="compositionally biased region" description="Low complexity" evidence="1">
    <location>
        <begin position="324"/>
        <end position="333"/>
    </location>
</feature>
<sequence length="383" mass="45022">MSPKFNTDNIRVDQIKCYYDPKTSTKVTEKPYLVQYESQHFKCKALVELEESIADSHWTIGLIQACDRMYLENRYGQYGSSFWEFHPLKTRQHRMVNDSDGRQYPFYSLTSSKCEVTKGVVRDSVIKLQYADHFYPTVAWDLPYCNGVKLTDVIRRQSFWIWLVAIKRAALHADTDVFHLGDDQIHILSSMHWRYSLHMEFDPHERIGRRLRTLTDTQMEAPRILPEEEVKPMPLSAVHPPHCNAAQSLIWYPKQPGQQPDILVPPKQTIVPWERWLRDMMPGVAPNRVHRPKDLHLCPSWRNDRDIGRYCSWDGGARLRRYQSSQGVQQQQQAPIASSNKTTSLLGHREHHRHGRRLAWRQDSNGVADVELKRRYSEVDRQH</sequence>
<dbReference type="PANTHER" id="PTHR31655:SF7">
    <property type="entry name" value="PROTEIN FAM78A"/>
    <property type="match status" value="1"/>
</dbReference>
<dbReference type="InterPro" id="IPR029638">
    <property type="entry name" value="FAM78"/>
</dbReference>
<dbReference type="WBParaSite" id="maker-uti_cns_0003007-snap-gene-0.5-mRNA-1">
    <property type="protein sequence ID" value="maker-uti_cns_0003007-snap-gene-0.5-mRNA-1"/>
    <property type="gene ID" value="maker-uti_cns_0003007-snap-gene-0.5"/>
</dbReference>
<organism evidence="2 4">
    <name type="scientific">Macrostomum lignano</name>
    <dbReference type="NCBI Taxonomy" id="282301"/>
    <lineage>
        <taxon>Eukaryota</taxon>
        <taxon>Metazoa</taxon>
        <taxon>Spiralia</taxon>
        <taxon>Lophotrochozoa</taxon>
        <taxon>Platyhelminthes</taxon>
        <taxon>Rhabditophora</taxon>
        <taxon>Macrostomorpha</taxon>
        <taxon>Macrostomida</taxon>
        <taxon>Macrostomidae</taxon>
        <taxon>Macrostomum</taxon>
    </lineage>
</organism>
<protein>
    <submittedName>
        <fullName evidence="3 4">Ricin B-type lectin domain-containing protein</fullName>
    </submittedName>
</protein>
<dbReference type="PANTHER" id="PTHR31655">
    <property type="entry name" value="PROTEIN FAM78A"/>
    <property type="match status" value="1"/>
</dbReference>
<evidence type="ECO:0000313" key="2">
    <source>
        <dbReference type="Proteomes" id="UP000095280"/>
    </source>
</evidence>
<dbReference type="Proteomes" id="UP000095280">
    <property type="component" value="Unplaced"/>
</dbReference>
<dbReference type="WBParaSite" id="maker-uti_cns_0045859-snap-gene-2.12-mRNA-1">
    <property type="protein sequence ID" value="maker-uti_cns_0045859-snap-gene-2.12-mRNA-1"/>
    <property type="gene ID" value="maker-uti_cns_0045859-snap-gene-2.12"/>
</dbReference>
<keyword evidence="2" id="KW-1185">Reference proteome</keyword>
<feature type="compositionally biased region" description="Polar residues" evidence="1">
    <location>
        <begin position="334"/>
        <end position="344"/>
    </location>
</feature>
<feature type="region of interest" description="Disordered" evidence="1">
    <location>
        <begin position="324"/>
        <end position="356"/>
    </location>
</feature>